<evidence type="ECO:0000256" key="2">
    <source>
        <dbReference type="ARBA" id="ARBA00022729"/>
    </source>
</evidence>
<dbReference type="Pfam" id="PF09829">
    <property type="entry name" value="DUF2057"/>
    <property type="match status" value="1"/>
</dbReference>
<comment type="caution">
    <text evidence="4">The sequence shown here is derived from an EMBL/GenBank/DDBJ whole genome shotgun (WGS) entry which is preliminary data.</text>
</comment>
<dbReference type="OrthoDB" id="7058190at2"/>
<gene>
    <name evidence="4" type="ORF">VFDL14_19245</name>
</gene>
<dbReference type="PANTHER" id="PTHR38108">
    <property type="entry name" value="UPF0319 PROTEIN YCCT"/>
    <property type="match status" value="1"/>
</dbReference>
<keyword evidence="5" id="KW-1185">Reference proteome</keyword>
<proteinExistence type="inferred from homology"/>
<keyword evidence="2 3" id="KW-0732">Signal</keyword>
<dbReference type="EMBL" id="JFFR01000027">
    <property type="protein sequence ID" value="KDN27052.1"/>
    <property type="molecule type" value="Genomic_DNA"/>
</dbReference>
<dbReference type="NCBIfam" id="NF003383">
    <property type="entry name" value="PRK04517.1"/>
    <property type="match status" value="1"/>
</dbReference>
<evidence type="ECO:0000256" key="3">
    <source>
        <dbReference type="HAMAP-Rule" id="MF_00789"/>
    </source>
</evidence>
<evidence type="ECO:0000313" key="4">
    <source>
        <dbReference type="EMBL" id="KDN27052.1"/>
    </source>
</evidence>
<comment type="similarity">
    <text evidence="1 3">Belongs to the UPF0319 family.</text>
</comment>
<protein>
    <recommendedName>
        <fullName evidence="3">UPF0319 protein VFDL14_19245</fullName>
    </recommendedName>
</protein>
<name>A0A066UME5_9VIBR</name>
<dbReference type="PANTHER" id="PTHR38108:SF1">
    <property type="entry name" value="UPF0319 PROTEIN YCCT"/>
    <property type="match status" value="1"/>
</dbReference>
<dbReference type="Proteomes" id="UP000027219">
    <property type="component" value="Unassembled WGS sequence"/>
</dbReference>
<organism evidence="4 5">
    <name type="scientific">Vibrio fortis</name>
    <dbReference type="NCBI Taxonomy" id="212667"/>
    <lineage>
        <taxon>Bacteria</taxon>
        <taxon>Pseudomonadati</taxon>
        <taxon>Pseudomonadota</taxon>
        <taxon>Gammaproteobacteria</taxon>
        <taxon>Vibrionales</taxon>
        <taxon>Vibrionaceae</taxon>
        <taxon>Vibrio</taxon>
    </lineage>
</organism>
<dbReference type="AlphaFoldDB" id="A0A066UME5"/>
<evidence type="ECO:0000313" key="5">
    <source>
        <dbReference type="Proteomes" id="UP000027219"/>
    </source>
</evidence>
<feature type="chain" id="PRO_5008980786" description="UPF0319 protein VFDL14_19245" evidence="3">
    <location>
        <begin position="22"/>
        <end position="222"/>
    </location>
</feature>
<dbReference type="InterPro" id="IPR018635">
    <property type="entry name" value="UPF0319"/>
</dbReference>
<reference evidence="4 5" key="1">
    <citation type="submission" date="2014-02" db="EMBL/GenBank/DDBJ databases">
        <title>Vibrio fortis Dalian14 Genome Sequencing.</title>
        <authorList>
            <person name="Wang Y."/>
            <person name="Song L."/>
            <person name="Liu G."/>
            <person name="Ding J."/>
        </authorList>
    </citation>
    <scope>NUCLEOTIDE SEQUENCE [LARGE SCALE GENOMIC DNA]</scope>
    <source>
        <strain evidence="4 5">Dalian14</strain>
    </source>
</reference>
<dbReference type="STRING" id="212667.VFDL14_19245"/>
<accession>A0A066UME5</accession>
<feature type="signal peptide" evidence="3">
    <location>
        <begin position="1"/>
        <end position="21"/>
    </location>
</feature>
<evidence type="ECO:0000256" key="1">
    <source>
        <dbReference type="ARBA" id="ARBA00008490"/>
    </source>
</evidence>
<dbReference type="HAMAP" id="MF_00789">
    <property type="entry name" value="UPF0319"/>
    <property type="match status" value="1"/>
</dbReference>
<dbReference type="RefSeq" id="WP_032552920.1">
    <property type="nucleotide sequence ID" value="NZ_JFFR01000027.1"/>
</dbReference>
<sequence precursor="true">MKTTQKIALITALVAAPFAYADVEIKVPSSVDILAVNESKPDLDGGLFSSHKTMTLPDGQNQIVFQYQVAFDQGNDREFIDSDTIIATFDASSTTLTFNMPKYRNISAAKEGMKDLQWSLVDSDQQTVEIKEDTLVKKGMQIGRNYPTEAANYNKQGGVAALASATASAATINAAAANTPVQPVTLPANVKASDNTTEEMLYFWYEKADDATKQRFKEFVNK</sequence>